<evidence type="ECO:0000313" key="9">
    <source>
        <dbReference type="Proteomes" id="UP001324115"/>
    </source>
</evidence>
<evidence type="ECO:0000256" key="3">
    <source>
        <dbReference type="ARBA" id="ARBA00022980"/>
    </source>
</evidence>
<dbReference type="AlphaFoldDB" id="A0AAN7IZY8"/>
<evidence type="ECO:0000259" key="7">
    <source>
        <dbReference type="SMART" id="SM01382"/>
    </source>
</evidence>
<keyword evidence="5" id="KW-0687">Ribonucleoprotein</keyword>
<dbReference type="Gene3D" id="4.10.950.10">
    <property type="entry name" value="Ribosomal protein L2, domain 3"/>
    <property type="match status" value="1"/>
</dbReference>
<keyword evidence="9" id="KW-1185">Reference proteome</keyword>
<dbReference type="PANTHER" id="PTHR13691:SF72">
    <property type="entry name" value="EXPRESSED PROTEIN"/>
    <property type="match status" value="1"/>
</dbReference>
<dbReference type="SUPFAM" id="SSF50104">
    <property type="entry name" value="Translation proteins SH3-like domain"/>
    <property type="match status" value="1"/>
</dbReference>
<dbReference type="SMART" id="SM01382">
    <property type="entry name" value="Ribosomal_L2_C"/>
    <property type="match status" value="1"/>
</dbReference>
<dbReference type="Pfam" id="PF03947">
    <property type="entry name" value="Ribosomal_L2_C"/>
    <property type="match status" value="1"/>
</dbReference>
<dbReference type="InterPro" id="IPR014726">
    <property type="entry name" value="Ribosomal_uL2_dom3"/>
</dbReference>
<gene>
    <name evidence="8" type="ORF">RGQ29_016723</name>
</gene>
<dbReference type="Gene3D" id="2.30.30.30">
    <property type="match status" value="1"/>
</dbReference>
<accession>A0AAN7IZY8</accession>
<keyword evidence="3" id="KW-0689">Ribosomal protein</keyword>
<dbReference type="GO" id="GO:0005762">
    <property type="term" value="C:mitochondrial large ribosomal subunit"/>
    <property type="evidence" value="ECO:0007669"/>
    <property type="project" value="TreeGrafter"/>
</dbReference>
<keyword evidence="4" id="KW-0496">Mitochondrion</keyword>
<sequence length="309" mass="33910">MRQSQEGRALRQFTLSTGKSAGRNSLGRIMVFHRGLRQQRKCNTIEEFAPPCKILESTTTTIRGLFLFSSLPGKVDQRKGEAASLSFGSSFAFPKIVVAGEKPAFFAERMREKLRGKTRSFFSRAAEHNESKPKMDRGSLPTKPIGKGSKDGACKVDRAPILAASWPHPPAYIYEILDLNYQIGNCIPLTDIRIGTRVHDIECHPSQGAKPARAAGTFAKIMMEPAPPTLSLRLVRLPSGVEKLMDSRCRATIGRVSNPKHGACKLRKAVQSRWLGKSPFVRDVTMNPVDHPYGGGEGCTKGGRPLVSP</sequence>
<dbReference type="PIRSF" id="PIRSF002158">
    <property type="entry name" value="Ribosomal_L2"/>
    <property type="match status" value="1"/>
</dbReference>
<dbReference type="InterPro" id="IPR008991">
    <property type="entry name" value="Translation_prot_SH3-like_sf"/>
</dbReference>
<evidence type="ECO:0000256" key="2">
    <source>
        <dbReference type="ARBA" id="ARBA00005636"/>
    </source>
</evidence>
<dbReference type="GO" id="GO:0003723">
    <property type="term" value="F:RNA binding"/>
    <property type="evidence" value="ECO:0007669"/>
    <property type="project" value="TreeGrafter"/>
</dbReference>
<dbReference type="InterPro" id="IPR022669">
    <property type="entry name" value="Ribosomal_uL2_C"/>
</dbReference>
<comment type="similarity">
    <text evidence="2">Belongs to the universal ribosomal protein uL2 family.</text>
</comment>
<feature type="region of interest" description="Disordered" evidence="6">
    <location>
        <begin position="122"/>
        <end position="151"/>
    </location>
</feature>
<evidence type="ECO:0000256" key="5">
    <source>
        <dbReference type="ARBA" id="ARBA00023274"/>
    </source>
</evidence>
<dbReference type="InterPro" id="IPR002171">
    <property type="entry name" value="Ribosomal_uL2"/>
</dbReference>
<evidence type="ECO:0000256" key="1">
    <source>
        <dbReference type="ARBA" id="ARBA00004173"/>
    </source>
</evidence>
<comment type="caution">
    <text evidence="8">The sequence shown here is derived from an EMBL/GenBank/DDBJ whole genome shotgun (WGS) entry which is preliminary data.</text>
</comment>
<feature type="compositionally biased region" description="Basic and acidic residues" evidence="6">
    <location>
        <begin position="125"/>
        <end position="137"/>
    </location>
</feature>
<proteinExistence type="inferred from homology"/>
<evidence type="ECO:0000256" key="6">
    <source>
        <dbReference type="SAM" id="MobiDB-lite"/>
    </source>
</evidence>
<dbReference type="GO" id="GO:0003735">
    <property type="term" value="F:structural constituent of ribosome"/>
    <property type="evidence" value="ECO:0007669"/>
    <property type="project" value="InterPro"/>
</dbReference>
<evidence type="ECO:0000256" key="4">
    <source>
        <dbReference type="ARBA" id="ARBA00023128"/>
    </source>
</evidence>
<comment type="subcellular location">
    <subcellularLocation>
        <location evidence="1">Mitochondrion</location>
    </subcellularLocation>
</comment>
<dbReference type="PANTHER" id="PTHR13691">
    <property type="entry name" value="RIBOSOMAL PROTEIN L2"/>
    <property type="match status" value="1"/>
</dbReference>
<dbReference type="EMBL" id="JAXUIC010000004">
    <property type="protein sequence ID" value="KAK4592301.1"/>
    <property type="molecule type" value="Genomic_DNA"/>
</dbReference>
<feature type="domain" description="Large ribosomal subunit protein uL2 C-terminal" evidence="7">
    <location>
        <begin position="181"/>
        <end position="309"/>
    </location>
</feature>
<evidence type="ECO:0000313" key="8">
    <source>
        <dbReference type="EMBL" id="KAK4592301.1"/>
    </source>
</evidence>
<dbReference type="GO" id="GO:0032543">
    <property type="term" value="P:mitochondrial translation"/>
    <property type="evidence" value="ECO:0007669"/>
    <property type="project" value="TreeGrafter"/>
</dbReference>
<organism evidence="8 9">
    <name type="scientific">Quercus rubra</name>
    <name type="common">Northern red oak</name>
    <name type="synonym">Quercus borealis</name>
    <dbReference type="NCBI Taxonomy" id="3512"/>
    <lineage>
        <taxon>Eukaryota</taxon>
        <taxon>Viridiplantae</taxon>
        <taxon>Streptophyta</taxon>
        <taxon>Embryophyta</taxon>
        <taxon>Tracheophyta</taxon>
        <taxon>Spermatophyta</taxon>
        <taxon>Magnoliopsida</taxon>
        <taxon>eudicotyledons</taxon>
        <taxon>Gunneridae</taxon>
        <taxon>Pentapetalae</taxon>
        <taxon>rosids</taxon>
        <taxon>fabids</taxon>
        <taxon>Fagales</taxon>
        <taxon>Fagaceae</taxon>
        <taxon>Quercus</taxon>
    </lineage>
</organism>
<dbReference type="InterPro" id="IPR014722">
    <property type="entry name" value="Rib_uL2_dom2"/>
</dbReference>
<reference evidence="8 9" key="1">
    <citation type="journal article" date="2023" name="G3 (Bethesda)">
        <title>A haplotype-resolved chromosome-scale genome for Quercus rubra L. provides insights into the genetics of adaptive traits for red oak species.</title>
        <authorList>
            <person name="Kapoor B."/>
            <person name="Jenkins J."/>
            <person name="Schmutz J."/>
            <person name="Zhebentyayeva T."/>
            <person name="Kuelheim C."/>
            <person name="Coggeshall M."/>
            <person name="Heim C."/>
            <person name="Lasky J.R."/>
            <person name="Leites L."/>
            <person name="Islam-Faridi N."/>
            <person name="Romero-Severson J."/>
            <person name="DeLeo V.L."/>
            <person name="Lucas S.M."/>
            <person name="Lazic D."/>
            <person name="Gailing O."/>
            <person name="Carlson J."/>
            <person name="Staton M."/>
        </authorList>
    </citation>
    <scope>NUCLEOTIDE SEQUENCE [LARGE SCALE GENOMIC DNA]</scope>
    <source>
        <strain evidence="8">Pseudo-F2</strain>
    </source>
</reference>
<protein>
    <recommendedName>
        <fullName evidence="7">Large ribosomal subunit protein uL2 C-terminal domain-containing protein</fullName>
    </recommendedName>
</protein>
<name>A0AAN7IZY8_QUERU</name>
<dbReference type="Proteomes" id="UP001324115">
    <property type="component" value="Unassembled WGS sequence"/>
</dbReference>